<accession>I6ZSB5</accession>
<evidence type="ECO:0000313" key="2">
    <source>
        <dbReference type="Proteomes" id="UP000009011"/>
    </source>
</evidence>
<dbReference type="Proteomes" id="UP000009011">
    <property type="component" value="Chromosome"/>
</dbReference>
<reference evidence="1 2" key="1">
    <citation type="journal article" date="2013" name="PLoS ONE">
        <title>Genomic analysis of Melioribacter roseus, facultatively anaerobic organotrophic bacterium representing a novel deep lineage within Bacteriodetes/Chlorobi group.</title>
        <authorList>
            <person name="Kadnikov V.V."/>
            <person name="Mardanov A.V."/>
            <person name="Podosokorskaya O.A."/>
            <person name="Gavrilov S.N."/>
            <person name="Kublanov I.V."/>
            <person name="Beletsky A.V."/>
            <person name="Bonch-Osmolovskaya E.A."/>
            <person name="Ravin N.V."/>
        </authorList>
    </citation>
    <scope>NUCLEOTIDE SEQUENCE [LARGE SCALE GENOMIC DNA]</scope>
    <source>
        <strain evidence="2">JCM 17771 / P3M-2</strain>
    </source>
</reference>
<evidence type="ECO:0008006" key="3">
    <source>
        <dbReference type="Google" id="ProtNLM"/>
    </source>
</evidence>
<dbReference type="InterPro" id="IPR012657">
    <property type="entry name" value="23S_rRNA-intervening_sequence"/>
</dbReference>
<dbReference type="STRING" id="1191523.MROS_1675"/>
<dbReference type="HOGENOM" id="CLU_129874_2_1_10"/>
<dbReference type="AlphaFoldDB" id="I6ZSB5"/>
<name>I6ZSB5_MELRP</name>
<keyword evidence="2" id="KW-1185">Reference proteome</keyword>
<dbReference type="KEGG" id="mro:MROS_1675"/>
<dbReference type="EMBL" id="CP003557">
    <property type="protein sequence ID" value="AFN74909.1"/>
    <property type="molecule type" value="Genomic_DNA"/>
</dbReference>
<proteinExistence type="predicted"/>
<sequence>MAKDPSRGEFRKRLYFFTLKLIEFIDQLPKDNVSQRIGDELFGSGTSVISSYIEASAATSTKEINIHTIASLKYANECKLWLALVRDSKRAKPEKVKWFLDELDDISKILADSIKK</sequence>
<dbReference type="OrthoDB" id="285993at2"/>
<dbReference type="Pfam" id="PF05635">
    <property type="entry name" value="23S_rRNA_IVP"/>
    <property type="match status" value="1"/>
</dbReference>
<gene>
    <name evidence="1" type="ordered locus">MROS_1675</name>
</gene>
<protein>
    <recommendedName>
        <fullName evidence="3">Four helix bundle protein</fullName>
    </recommendedName>
</protein>
<evidence type="ECO:0000313" key="1">
    <source>
        <dbReference type="EMBL" id="AFN74909.1"/>
    </source>
</evidence>
<dbReference type="InterPro" id="IPR036583">
    <property type="entry name" value="23S_rRNA_IVS_sf"/>
</dbReference>
<dbReference type="Gene3D" id="1.20.1440.60">
    <property type="entry name" value="23S rRNA-intervening sequence"/>
    <property type="match status" value="1"/>
</dbReference>
<dbReference type="NCBIfam" id="TIGR02436">
    <property type="entry name" value="four helix bundle protein"/>
    <property type="match status" value="1"/>
</dbReference>
<dbReference type="RefSeq" id="WP_014856343.1">
    <property type="nucleotide sequence ID" value="NC_018178.1"/>
</dbReference>
<organism evidence="1 2">
    <name type="scientific">Melioribacter roseus (strain DSM 23840 / JCM 17771 / VKM B-2668 / P3M-2)</name>
    <dbReference type="NCBI Taxonomy" id="1191523"/>
    <lineage>
        <taxon>Bacteria</taxon>
        <taxon>Pseudomonadati</taxon>
        <taxon>Ignavibacteriota</taxon>
        <taxon>Ignavibacteria</taxon>
        <taxon>Ignavibacteriales</taxon>
        <taxon>Melioribacteraceae</taxon>
        <taxon>Melioribacter</taxon>
    </lineage>
</organism>
<dbReference type="SUPFAM" id="SSF158446">
    <property type="entry name" value="IVS-encoded protein-like"/>
    <property type="match status" value="1"/>
</dbReference>